<dbReference type="EMBL" id="KN880448">
    <property type="protein sequence ID" value="KIY71954.1"/>
    <property type="molecule type" value="Genomic_DNA"/>
</dbReference>
<accession>A0A0D7BP24</accession>
<dbReference type="Proteomes" id="UP000054007">
    <property type="component" value="Unassembled WGS sequence"/>
</dbReference>
<keyword evidence="1" id="KW-1133">Transmembrane helix</keyword>
<name>A0A0D7BP24_9AGAR</name>
<proteinExistence type="predicted"/>
<gene>
    <name evidence="2" type="ORF">CYLTODRAFT_78512</name>
</gene>
<reference evidence="2 3" key="1">
    <citation type="journal article" date="2015" name="Fungal Genet. Biol.">
        <title>Evolution of novel wood decay mechanisms in Agaricales revealed by the genome sequences of Fistulina hepatica and Cylindrobasidium torrendii.</title>
        <authorList>
            <person name="Floudas D."/>
            <person name="Held B.W."/>
            <person name="Riley R."/>
            <person name="Nagy L.G."/>
            <person name="Koehler G."/>
            <person name="Ransdell A.S."/>
            <person name="Younus H."/>
            <person name="Chow J."/>
            <person name="Chiniquy J."/>
            <person name="Lipzen A."/>
            <person name="Tritt A."/>
            <person name="Sun H."/>
            <person name="Haridas S."/>
            <person name="LaButti K."/>
            <person name="Ohm R.A."/>
            <person name="Kues U."/>
            <person name="Blanchette R.A."/>
            <person name="Grigoriev I.V."/>
            <person name="Minto R.E."/>
            <person name="Hibbett D.S."/>
        </authorList>
    </citation>
    <scope>NUCLEOTIDE SEQUENCE [LARGE SCALE GENOMIC DNA]</scope>
    <source>
        <strain evidence="2 3">FP15055 ss-10</strain>
    </source>
</reference>
<feature type="transmembrane region" description="Helical" evidence="1">
    <location>
        <begin position="6"/>
        <end position="24"/>
    </location>
</feature>
<organism evidence="2 3">
    <name type="scientific">Cylindrobasidium torrendii FP15055 ss-10</name>
    <dbReference type="NCBI Taxonomy" id="1314674"/>
    <lineage>
        <taxon>Eukaryota</taxon>
        <taxon>Fungi</taxon>
        <taxon>Dikarya</taxon>
        <taxon>Basidiomycota</taxon>
        <taxon>Agaricomycotina</taxon>
        <taxon>Agaricomycetes</taxon>
        <taxon>Agaricomycetidae</taxon>
        <taxon>Agaricales</taxon>
        <taxon>Marasmiineae</taxon>
        <taxon>Physalacriaceae</taxon>
        <taxon>Cylindrobasidium</taxon>
    </lineage>
</organism>
<dbReference type="AlphaFoldDB" id="A0A0D7BP24"/>
<keyword evidence="1" id="KW-0472">Membrane</keyword>
<sequence length="163" mass="18796">MLLWYSLIAIMSILFASYHKLYLLGSRVLKCPGRLVSRTLVERCKRKSMPLCKSSHRASPVDASGLKAALANNMTYYNHGAFSTGLTGRNAWSRPHWDRSHTNALAIYCFLLTREQVVYLHRHNATSHGLWSALHRPHRASHQPLHFTRSQKSHMNIFSHYNR</sequence>
<keyword evidence="3" id="KW-1185">Reference proteome</keyword>
<evidence type="ECO:0000313" key="2">
    <source>
        <dbReference type="EMBL" id="KIY71954.1"/>
    </source>
</evidence>
<protein>
    <submittedName>
        <fullName evidence="2">Uncharacterized protein</fullName>
    </submittedName>
</protein>
<keyword evidence="1" id="KW-0812">Transmembrane</keyword>
<evidence type="ECO:0000256" key="1">
    <source>
        <dbReference type="SAM" id="Phobius"/>
    </source>
</evidence>
<evidence type="ECO:0000313" key="3">
    <source>
        <dbReference type="Proteomes" id="UP000054007"/>
    </source>
</evidence>